<evidence type="ECO:0000313" key="1">
    <source>
        <dbReference type="EMBL" id="KPP68851.1"/>
    </source>
</evidence>
<feature type="non-terminal residue" evidence="1">
    <location>
        <position position="1"/>
    </location>
</feature>
<sequence length="143" mass="15752">TNDFSWTPVTLKLLSAYQQLTLSEELTSVHYSFRRKTAPWGIIVGATAKVWIWAASPPAGSAWPEALSGGQGTLWFVLRRVSTPLLCRTMSTALGHPQRCVSVYRSILSGSGCYCTTTGMKFPSWTWPKGHPSTLSETNSQKK</sequence>
<gene>
    <name evidence="1" type="ORF">Z043_112432</name>
</gene>
<dbReference type="AlphaFoldDB" id="A0A0P7V2S2"/>
<organism evidence="1 2">
    <name type="scientific">Scleropages formosus</name>
    <name type="common">Asian bonytongue</name>
    <name type="synonym">Osteoglossum formosum</name>
    <dbReference type="NCBI Taxonomy" id="113540"/>
    <lineage>
        <taxon>Eukaryota</taxon>
        <taxon>Metazoa</taxon>
        <taxon>Chordata</taxon>
        <taxon>Craniata</taxon>
        <taxon>Vertebrata</taxon>
        <taxon>Euteleostomi</taxon>
        <taxon>Actinopterygii</taxon>
        <taxon>Neopterygii</taxon>
        <taxon>Teleostei</taxon>
        <taxon>Osteoglossocephala</taxon>
        <taxon>Osteoglossomorpha</taxon>
        <taxon>Osteoglossiformes</taxon>
        <taxon>Osteoglossidae</taxon>
        <taxon>Scleropages</taxon>
    </lineage>
</organism>
<reference evidence="1 2" key="1">
    <citation type="submission" date="2015-08" db="EMBL/GenBank/DDBJ databases">
        <title>The genome of the Asian arowana (Scleropages formosus).</title>
        <authorList>
            <person name="Tan M.H."/>
            <person name="Gan H.M."/>
            <person name="Croft L.J."/>
            <person name="Austin C.M."/>
        </authorList>
    </citation>
    <scope>NUCLEOTIDE SEQUENCE [LARGE SCALE GENOMIC DNA]</scope>
    <source>
        <strain evidence="1">Aro1</strain>
    </source>
</reference>
<evidence type="ECO:0000313" key="2">
    <source>
        <dbReference type="Proteomes" id="UP000034805"/>
    </source>
</evidence>
<proteinExistence type="predicted"/>
<protein>
    <submittedName>
        <fullName evidence="1">Uncharacterized protein</fullName>
    </submittedName>
</protein>
<dbReference type="EMBL" id="JARO02004255">
    <property type="protein sequence ID" value="KPP68851.1"/>
    <property type="molecule type" value="Genomic_DNA"/>
</dbReference>
<dbReference type="Proteomes" id="UP000034805">
    <property type="component" value="Unassembled WGS sequence"/>
</dbReference>
<name>A0A0P7V2S2_SCLFO</name>
<accession>A0A0P7V2S2</accession>
<comment type="caution">
    <text evidence="1">The sequence shown here is derived from an EMBL/GenBank/DDBJ whole genome shotgun (WGS) entry which is preliminary data.</text>
</comment>